<protein>
    <submittedName>
        <fullName evidence="2">Protein NRT1/ PTR FAMILY 2.8</fullName>
    </submittedName>
</protein>
<dbReference type="InterPro" id="IPR036259">
    <property type="entry name" value="MFS_trans_sf"/>
</dbReference>
<proteinExistence type="predicted"/>
<name>A0A371HW61_MUCPR</name>
<feature type="transmembrane region" description="Helical" evidence="1">
    <location>
        <begin position="52"/>
        <end position="72"/>
    </location>
</feature>
<keyword evidence="1" id="KW-1133">Transmembrane helix</keyword>
<reference evidence="2" key="1">
    <citation type="submission" date="2018-05" db="EMBL/GenBank/DDBJ databases">
        <title>Draft genome of Mucuna pruriens seed.</title>
        <authorList>
            <person name="Nnadi N.E."/>
            <person name="Vos R."/>
            <person name="Hasami M.H."/>
            <person name="Devisetty U.K."/>
            <person name="Aguiy J.C."/>
        </authorList>
    </citation>
    <scope>NUCLEOTIDE SEQUENCE [LARGE SCALE GENOMIC DNA]</scope>
    <source>
        <strain evidence="2">JCA_2017</strain>
    </source>
</reference>
<dbReference type="Gene3D" id="1.20.1250.20">
    <property type="entry name" value="MFS general substrate transporter like domains"/>
    <property type="match status" value="1"/>
</dbReference>
<organism evidence="2 3">
    <name type="scientific">Mucuna pruriens</name>
    <name type="common">Velvet bean</name>
    <name type="synonym">Dolichos pruriens</name>
    <dbReference type="NCBI Taxonomy" id="157652"/>
    <lineage>
        <taxon>Eukaryota</taxon>
        <taxon>Viridiplantae</taxon>
        <taxon>Streptophyta</taxon>
        <taxon>Embryophyta</taxon>
        <taxon>Tracheophyta</taxon>
        <taxon>Spermatophyta</taxon>
        <taxon>Magnoliopsida</taxon>
        <taxon>eudicotyledons</taxon>
        <taxon>Gunneridae</taxon>
        <taxon>Pentapetalae</taxon>
        <taxon>rosids</taxon>
        <taxon>fabids</taxon>
        <taxon>Fabales</taxon>
        <taxon>Fabaceae</taxon>
        <taxon>Papilionoideae</taxon>
        <taxon>50 kb inversion clade</taxon>
        <taxon>NPAAA clade</taxon>
        <taxon>indigoferoid/millettioid clade</taxon>
        <taxon>Phaseoleae</taxon>
        <taxon>Mucuna</taxon>
    </lineage>
</organism>
<dbReference type="AlphaFoldDB" id="A0A371HW61"/>
<gene>
    <name evidence="2" type="primary">NPF2.8</name>
    <name evidence="2" type="ORF">CR513_08903</name>
</gene>
<comment type="caution">
    <text evidence="2">The sequence shown here is derived from an EMBL/GenBank/DDBJ whole genome shotgun (WGS) entry which is preliminary data.</text>
</comment>
<feature type="non-terminal residue" evidence="2">
    <location>
        <position position="1"/>
    </location>
</feature>
<dbReference type="EMBL" id="QJKJ01001560">
    <property type="protein sequence ID" value="RDY07036.1"/>
    <property type="molecule type" value="Genomic_DNA"/>
</dbReference>
<keyword evidence="3" id="KW-1185">Reference proteome</keyword>
<evidence type="ECO:0000313" key="3">
    <source>
        <dbReference type="Proteomes" id="UP000257109"/>
    </source>
</evidence>
<feature type="transmembrane region" description="Helical" evidence="1">
    <location>
        <begin position="7"/>
        <end position="32"/>
    </location>
</feature>
<evidence type="ECO:0000313" key="2">
    <source>
        <dbReference type="EMBL" id="RDY07036.1"/>
    </source>
</evidence>
<accession>A0A371HW61</accession>
<dbReference type="STRING" id="157652.A0A371HW61"/>
<evidence type="ECO:0000256" key="1">
    <source>
        <dbReference type="SAM" id="Phobius"/>
    </source>
</evidence>
<sequence length="98" mass="11318">MKTLGGATFFLSLSIANYLSTLLIRIILAVTTRCGRTPWLGGNDLNKNRLEYYYYTIAILGGLNLLYFQFFARRYLHTEVLQRPGRNAPENEEHGYRP</sequence>
<keyword evidence="1" id="KW-0812">Transmembrane</keyword>
<keyword evidence="1" id="KW-0472">Membrane</keyword>
<dbReference type="Proteomes" id="UP000257109">
    <property type="component" value="Unassembled WGS sequence"/>
</dbReference>
<dbReference type="OrthoDB" id="8904098at2759"/>